<feature type="compositionally biased region" description="Polar residues" evidence="1">
    <location>
        <begin position="55"/>
        <end position="65"/>
    </location>
</feature>
<reference evidence="2" key="1">
    <citation type="submission" date="2020-08" db="EMBL/GenBank/DDBJ databases">
        <title>Multicomponent nature underlies the extraordinary mechanical properties of spider dragline silk.</title>
        <authorList>
            <person name="Kono N."/>
            <person name="Nakamura H."/>
            <person name="Mori M."/>
            <person name="Yoshida Y."/>
            <person name="Ohtoshi R."/>
            <person name="Malay A.D."/>
            <person name="Moran D.A.P."/>
            <person name="Tomita M."/>
            <person name="Numata K."/>
            <person name="Arakawa K."/>
        </authorList>
    </citation>
    <scope>NUCLEOTIDE SEQUENCE</scope>
</reference>
<name>A0A8X7CS50_9ARAC</name>
<dbReference type="Proteomes" id="UP000886998">
    <property type="component" value="Unassembled WGS sequence"/>
</dbReference>
<keyword evidence="3" id="KW-1185">Reference proteome</keyword>
<evidence type="ECO:0000313" key="2">
    <source>
        <dbReference type="EMBL" id="GFY79203.1"/>
    </source>
</evidence>
<dbReference type="AlphaFoldDB" id="A0A8X7CS50"/>
<comment type="caution">
    <text evidence="2">The sequence shown here is derived from an EMBL/GenBank/DDBJ whole genome shotgun (WGS) entry which is preliminary data.</text>
</comment>
<evidence type="ECO:0000256" key="1">
    <source>
        <dbReference type="SAM" id="MobiDB-lite"/>
    </source>
</evidence>
<dbReference type="OrthoDB" id="6416854at2759"/>
<feature type="region of interest" description="Disordered" evidence="1">
    <location>
        <begin position="35"/>
        <end position="65"/>
    </location>
</feature>
<proteinExistence type="predicted"/>
<dbReference type="EMBL" id="BMAV01023458">
    <property type="protein sequence ID" value="GFY79203.1"/>
    <property type="molecule type" value="Genomic_DNA"/>
</dbReference>
<evidence type="ECO:0000313" key="3">
    <source>
        <dbReference type="Proteomes" id="UP000886998"/>
    </source>
</evidence>
<accession>A0A8X7CS50</accession>
<protein>
    <submittedName>
        <fullName evidence="2">Uncharacterized protein</fullName>
    </submittedName>
</protein>
<gene>
    <name evidence="2" type="primary">AVEN_208777_1</name>
    <name evidence="2" type="ORF">TNIN_421941</name>
</gene>
<organism evidence="2 3">
    <name type="scientific">Trichonephila inaurata madagascariensis</name>
    <dbReference type="NCBI Taxonomy" id="2747483"/>
    <lineage>
        <taxon>Eukaryota</taxon>
        <taxon>Metazoa</taxon>
        <taxon>Ecdysozoa</taxon>
        <taxon>Arthropoda</taxon>
        <taxon>Chelicerata</taxon>
        <taxon>Arachnida</taxon>
        <taxon>Araneae</taxon>
        <taxon>Araneomorphae</taxon>
        <taxon>Entelegynae</taxon>
        <taxon>Araneoidea</taxon>
        <taxon>Nephilidae</taxon>
        <taxon>Trichonephila</taxon>
        <taxon>Trichonephila inaurata</taxon>
    </lineage>
</organism>
<sequence length="86" mass="9562">MGRLQVEGLFFLEARRAALNRHDLSTVSRGWCHKMGGKKVPESSRGSLCSKRRGTGSSELNSPCFSNTEKSRKNTFLRAMSNISLT</sequence>